<dbReference type="EMBL" id="CM026426">
    <property type="protein sequence ID" value="KAG0573061.1"/>
    <property type="molecule type" value="Genomic_DNA"/>
</dbReference>
<reference evidence="2" key="1">
    <citation type="submission" date="2020-06" db="EMBL/GenBank/DDBJ databases">
        <title>WGS assembly of Ceratodon purpureus strain R40.</title>
        <authorList>
            <person name="Carey S.B."/>
            <person name="Jenkins J."/>
            <person name="Shu S."/>
            <person name="Lovell J.T."/>
            <person name="Sreedasyam A."/>
            <person name="Maumus F."/>
            <person name="Tiley G.P."/>
            <person name="Fernandez-Pozo N."/>
            <person name="Barry K."/>
            <person name="Chen C."/>
            <person name="Wang M."/>
            <person name="Lipzen A."/>
            <person name="Daum C."/>
            <person name="Saski C.A."/>
            <person name="Payton A.C."/>
            <person name="Mcbreen J.C."/>
            <person name="Conrad R.E."/>
            <person name="Kollar L.M."/>
            <person name="Olsson S."/>
            <person name="Huttunen S."/>
            <person name="Landis J.B."/>
            <person name="Wickett N.J."/>
            <person name="Johnson M.G."/>
            <person name="Rensing S.A."/>
            <person name="Grimwood J."/>
            <person name="Schmutz J."/>
            <person name="Mcdaniel S.F."/>
        </authorList>
    </citation>
    <scope>NUCLEOTIDE SEQUENCE</scope>
    <source>
        <strain evidence="2">R40</strain>
    </source>
</reference>
<dbReference type="AlphaFoldDB" id="A0A8T0HQI4"/>
<gene>
    <name evidence="2" type="ORF">KC19_VG145200</name>
</gene>
<feature type="region of interest" description="Disordered" evidence="1">
    <location>
        <begin position="1"/>
        <end position="28"/>
    </location>
</feature>
<dbReference type="Proteomes" id="UP000822688">
    <property type="component" value="Chromosome V"/>
</dbReference>
<sequence length="165" mass="18780">MSFQQSSFLTLTQPPNPWENASPPWGPEQPQSFWSKIADVDNARAACKMWKGIIDLSTEWACIKLGRWDYNVESGGHWITCQDHEVSSFAKNWSIFDKSWRMLQPISEDRLRLSSIGHLSCTELNALRSLLRNSGNQETCLAPGQTLSPAADIWVCEHERSPFQL</sequence>
<organism evidence="2 3">
    <name type="scientific">Ceratodon purpureus</name>
    <name type="common">Fire moss</name>
    <name type="synonym">Dicranum purpureum</name>
    <dbReference type="NCBI Taxonomy" id="3225"/>
    <lineage>
        <taxon>Eukaryota</taxon>
        <taxon>Viridiplantae</taxon>
        <taxon>Streptophyta</taxon>
        <taxon>Embryophyta</taxon>
        <taxon>Bryophyta</taxon>
        <taxon>Bryophytina</taxon>
        <taxon>Bryopsida</taxon>
        <taxon>Dicranidae</taxon>
        <taxon>Pseudoditrichales</taxon>
        <taxon>Ditrichaceae</taxon>
        <taxon>Ceratodon</taxon>
    </lineage>
</organism>
<feature type="compositionally biased region" description="Polar residues" evidence="1">
    <location>
        <begin position="1"/>
        <end position="13"/>
    </location>
</feature>
<accession>A0A8T0HQI4</accession>
<protein>
    <submittedName>
        <fullName evidence="2">Uncharacterized protein</fullName>
    </submittedName>
</protein>
<evidence type="ECO:0000256" key="1">
    <source>
        <dbReference type="SAM" id="MobiDB-lite"/>
    </source>
</evidence>
<name>A0A8T0HQI4_CERPU</name>
<evidence type="ECO:0000313" key="2">
    <source>
        <dbReference type="EMBL" id="KAG0573061.1"/>
    </source>
</evidence>
<evidence type="ECO:0000313" key="3">
    <source>
        <dbReference type="Proteomes" id="UP000822688"/>
    </source>
</evidence>
<keyword evidence="3" id="KW-1185">Reference proteome</keyword>
<comment type="caution">
    <text evidence="2">The sequence shown here is derived from an EMBL/GenBank/DDBJ whole genome shotgun (WGS) entry which is preliminary data.</text>
</comment>
<proteinExistence type="predicted"/>